<evidence type="ECO:0000313" key="1">
    <source>
        <dbReference type="EMBL" id="QCD83557.1"/>
    </source>
</evidence>
<keyword evidence="2" id="KW-1185">Reference proteome</keyword>
<gene>
    <name evidence="1" type="ORF">DEO72_LG2g3903</name>
</gene>
<accession>A0A4D6L4W6</accession>
<dbReference type="AlphaFoldDB" id="A0A4D6L4W6"/>
<proteinExistence type="predicted"/>
<sequence length="88" mass="10382">MPHQLHLQHHLLPCNELHDHRQTQVYRILCDASTYKPQLVDHVRETYYGPHFVTPGGVLNTNHSSYSSQDYQTRWLMLKRAIFLDPSV</sequence>
<dbReference type="Proteomes" id="UP000501690">
    <property type="component" value="Linkage Group LG2"/>
</dbReference>
<organism evidence="1 2">
    <name type="scientific">Vigna unguiculata</name>
    <name type="common">Cowpea</name>
    <dbReference type="NCBI Taxonomy" id="3917"/>
    <lineage>
        <taxon>Eukaryota</taxon>
        <taxon>Viridiplantae</taxon>
        <taxon>Streptophyta</taxon>
        <taxon>Embryophyta</taxon>
        <taxon>Tracheophyta</taxon>
        <taxon>Spermatophyta</taxon>
        <taxon>Magnoliopsida</taxon>
        <taxon>eudicotyledons</taxon>
        <taxon>Gunneridae</taxon>
        <taxon>Pentapetalae</taxon>
        <taxon>rosids</taxon>
        <taxon>fabids</taxon>
        <taxon>Fabales</taxon>
        <taxon>Fabaceae</taxon>
        <taxon>Papilionoideae</taxon>
        <taxon>50 kb inversion clade</taxon>
        <taxon>NPAAA clade</taxon>
        <taxon>indigoferoid/millettioid clade</taxon>
        <taxon>Phaseoleae</taxon>
        <taxon>Vigna</taxon>
    </lineage>
</organism>
<name>A0A4D6L4W6_VIGUN</name>
<evidence type="ECO:0000313" key="2">
    <source>
        <dbReference type="Proteomes" id="UP000501690"/>
    </source>
</evidence>
<reference evidence="1 2" key="1">
    <citation type="submission" date="2019-04" db="EMBL/GenBank/DDBJ databases">
        <title>An improved genome assembly and genetic linkage map for asparagus bean, Vigna unguiculata ssp. sesquipedialis.</title>
        <authorList>
            <person name="Xia Q."/>
            <person name="Zhang R."/>
            <person name="Dong Y."/>
        </authorList>
    </citation>
    <scope>NUCLEOTIDE SEQUENCE [LARGE SCALE GENOMIC DNA]</scope>
    <source>
        <tissue evidence="1">Leaf</tissue>
    </source>
</reference>
<protein>
    <submittedName>
        <fullName evidence="1">Uncharacterized protein</fullName>
    </submittedName>
</protein>
<dbReference type="EMBL" id="CP039346">
    <property type="protein sequence ID" value="QCD83557.1"/>
    <property type="molecule type" value="Genomic_DNA"/>
</dbReference>